<protein>
    <submittedName>
        <fullName evidence="1">Uncharacterized protein</fullName>
    </submittedName>
</protein>
<evidence type="ECO:0000313" key="1">
    <source>
        <dbReference type="EMBL" id="MBK4217902.1"/>
    </source>
</evidence>
<proteinExistence type="predicted"/>
<evidence type="ECO:0000313" key="2">
    <source>
        <dbReference type="Proteomes" id="UP000640485"/>
    </source>
</evidence>
<gene>
    <name evidence="1" type="ORF">JJJ17_18370</name>
</gene>
<name>A0A934SHF0_9RHOB</name>
<organism evidence="1 2">
    <name type="scientific">Paracoccus caeni</name>
    <dbReference type="NCBI Taxonomy" id="657651"/>
    <lineage>
        <taxon>Bacteria</taxon>
        <taxon>Pseudomonadati</taxon>
        <taxon>Pseudomonadota</taxon>
        <taxon>Alphaproteobacteria</taxon>
        <taxon>Rhodobacterales</taxon>
        <taxon>Paracoccaceae</taxon>
        <taxon>Paracoccus</taxon>
    </lineage>
</organism>
<dbReference type="RefSeq" id="WP_200689092.1">
    <property type="nucleotide sequence ID" value="NZ_JAEPRQ010000010.1"/>
</dbReference>
<keyword evidence="2" id="KW-1185">Reference proteome</keyword>
<reference evidence="1" key="1">
    <citation type="submission" date="2021-01" db="EMBL/GenBank/DDBJ databases">
        <title>Paracoccus amoyensis sp. nov., isolated from the surface seawater along the coast of Xiamen Island, China.</title>
        <authorList>
            <person name="Lyu L."/>
        </authorList>
    </citation>
    <scope>NUCLEOTIDE SEQUENCE</scope>
    <source>
        <strain evidence="1">MJ17</strain>
    </source>
</reference>
<dbReference type="EMBL" id="JAEPRQ010000010">
    <property type="protein sequence ID" value="MBK4217902.1"/>
    <property type="molecule type" value="Genomic_DNA"/>
</dbReference>
<dbReference type="AlphaFoldDB" id="A0A934SHF0"/>
<comment type="caution">
    <text evidence="1">The sequence shown here is derived from an EMBL/GenBank/DDBJ whole genome shotgun (WGS) entry which is preliminary data.</text>
</comment>
<sequence length="77" mass="8424">MGDSAALEARIAALEAEIVSHRRAAMLIFLEYVARRPQERKHLIELLGDLVVLMGPEAAAISNALIEELEKGAPSMR</sequence>
<dbReference type="Proteomes" id="UP000640485">
    <property type="component" value="Unassembled WGS sequence"/>
</dbReference>
<accession>A0A934SHF0</accession>